<reference evidence="8 9" key="1">
    <citation type="submission" date="2021-05" db="EMBL/GenBank/DDBJ databases">
        <authorList>
            <person name="Zahm M."/>
            <person name="Klopp C."/>
            <person name="Cabau C."/>
            <person name="Kuhl H."/>
            <person name="Suciu R."/>
            <person name="Ciorpac M."/>
            <person name="Holostenco D."/>
            <person name="Gessner J."/>
            <person name="Wuertz S."/>
            <person name="Hohne C."/>
            <person name="Stock M."/>
            <person name="Gislard M."/>
            <person name="Lluch J."/>
            <person name="Milhes M."/>
            <person name="Lampietro C."/>
            <person name="Lopez Roques C."/>
            <person name="Donnadieu C."/>
            <person name="Du K."/>
            <person name="Schartl M."/>
            <person name="Guiguen Y."/>
        </authorList>
    </citation>
    <scope>NUCLEOTIDE SEQUENCE [LARGE SCALE GENOMIC DNA]</scope>
    <source>
        <strain evidence="8">Hh-F2</strain>
        <tissue evidence="8">Blood</tissue>
    </source>
</reference>
<feature type="domain" description="Ig-like" evidence="7">
    <location>
        <begin position="115"/>
        <end position="182"/>
    </location>
</feature>
<dbReference type="InterPro" id="IPR036179">
    <property type="entry name" value="Ig-like_dom_sf"/>
</dbReference>
<dbReference type="PANTHER" id="PTHR12080">
    <property type="entry name" value="SIGNALING LYMPHOCYTIC ACTIVATION MOLECULE"/>
    <property type="match status" value="1"/>
</dbReference>
<evidence type="ECO:0000259" key="7">
    <source>
        <dbReference type="PROSITE" id="PS50835"/>
    </source>
</evidence>
<evidence type="ECO:0000256" key="4">
    <source>
        <dbReference type="ARBA" id="ARBA00023180"/>
    </source>
</evidence>
<evidence type="ECO:0000256" key="1">
    <source>
        <dbReference type="ARBA" id="ARBA00004370"/>
    </source>
</evidence>
<dbReference type="InterPro" id="IPR007110">
    <property type="entry name" value="Ig-like_dom"/>
</dbReference>
<dbReference type="Proteomes" id="UP001369086">
    <property type="component" value="Unassembled WGS sequence"/>
</dbReference>
<evidence type="ECO:0000313" key="8">
    <source>
        <dbReference type="EMBL" id="KAK6485596.1"/>
    </source>
</evidence>
<organism evidence="8 9">
    <name type="scientific">Huso huso</name>
    <name type="common">Beluga</name>
    <name type="synonym">Acipenser huso</name>
    <dbReference type="NCBI Taxonomy" id="61971"/>
    <lineage>
        <taxon>Eukaryota</taxon>
        <taxon>Metazoa</taxon>
        <taxon>Chordata</taxon>
        <taxon>Craniata</taxon>
        <taxon>Vertebrata</taxon>
        <taxon>Euteleostomi</taxon>
        <taxon>Actinopterygii</taxon>
        <taxon>Chondrostei</taxon>
        <taxon>Acipenseriformes</taxon>
        <taxon>Acipenseridae</taxon>
        <taxon>Huso</taxon>
    </lineage>
</organism>
<dbReference type="InterPro" id="IPR003599">
    <property type="entry name" value="Ig_sub"/>
</dbReference>
<keyword evidence="9" id="KW-1185">Reference proteome</keyword>
<feature type="transmembrane region" description="Helical" evidence="6">
    <location>
        <begin position="191"/>
        <end position="216"/>
    </location>
</feature>
<keyword evidence="4" id="KW-0325">Glycoprotein</keyword>
<dbReference type="SMART" id="SM00409">
    <property type="entry name" value="IG"/>
    <property type="match status" value="2"/>
</dbReference>
<comment type="caution">
    <text evidence="8">The sequence shown here is derived from an EMBL/GenBank/DDBJ whole genome shotgun (WGS) entry which is preliminary data.</text>
</comment>
<gene>
    <name evidence="8" type="ORF">HHUSO_G11417</name>
</gene>
<name>A0ABR0ZLW2_HUSHU</name>
<feature type="region of interest" description="Disordered" evidence="5">
    <location>
        <begin position="258"/>
        <end position="339"/>
    </location>
</feature>
<dbReference type="Gene3D" id="2.60.40.10">
    <property type="entry name" value="Immunoglobulins"/>
    <property type="match status" value="2"/>
</dbReference>
<accession>A0ABR0ZLW2</accession>
<evidence type="ECO:0000313" key="9">
    <source>
        <dbReference type="Proteomes" id="UP001369086"/>
    </source>
</evidence>
<evidence type="ECO:0000256" key="2">
    <source>
        <dbReference type="ARBA" id="ARBA00022729"/>
    </source>
</evidence>
<protein>
    <submittedName>
        <fullName evidence="8">Lymphocyte function-associated antigen 3-like</fullName>
    </submittedName>
</protein>
<evidence type="ECO:0000256" key="5">
    <source>
        <dbReference type="SAM" id="MobiDB-lite"/>
    </source>
</evidence>
<keyword evidence="3 6" id="KW-0472">Membrane</keyword>
<dbReference type="PROSITE" id="PS50835">
    <property type="entry name" value="IG_LIKE"/>
    <property type="match status" value="1"/>
</dbReference>
<dbReference type="SUPFAM" id="SSF48726">
    <property type="entry name" value="Immunoglobulin"/>
    <property type="match status" value="1"/>
</dbReference>
<keyword evidence="2" id="KW-0732">Signal</keyword>
<evidence type="ECO:0000256" key="6">
    <source>
        <dbReference type="SAM" id="Phobius"/>
    </source>
</evidence>
<comment type="subcellular location">
    <subcellularLocation>
        <location evidence="1">Membrane</location>
    </subcellularLocation>
</comment>
<sequence length="339" mass="37465">MLLAQHITDAVSVELVYSLLNEDVVLTPQFNGELQEVLWRYRKDKIAEYTSSPESLEYFSRFKGRTELNTADGSLTIKRVTFEDRGIYYAELQVDGRTQTHTFNIEVIRHVSKPTVTCNVTGSIVTLHCMGDNNTENSYKWEGQNHHGKELQTSLKENDDSKYVCVTSNKKSEQRSDPFAVTDCKKAGDSYTLLVGILVTVATVVVVLGAVAGFVYCRIHKKGEQNEGGNNESDPELLGVQEKIKRYNALAGETKKIKNYSESKPANRKAKKDDDTDQKISAPFINSNKLDSEDKPAPVTGTHKKNIANSENKPAPRGEAALSPAPQGEAPLGNKPAGN</sequence>
<proteinExistence type="predicted"/>
<keyword evidence="6" id="KW-0812">Transmembrane</keyword>
<evidence type="ECO:0000256" key="3">
    <source>
        <dbReference type="ARBA" id="ARBA00023136"/>
    </source>
</evidence>
<keyword evidence="6" id="KW-1133">Transmembrane helix</keyword>
<dbReference type="InterPro" id="IPR015631">
    <property type="entry name" value="CD2/SLAM_rcpt"/>
</dbReference>
<dbReference type="PANTHER" id="PTHR12080:SF55">
    <property type="entry name" value="LYMPHOCYTE FUNCTION-ASSOCIATED ANTIGEN 3"/>
    <property type="match status" value="1"/>
</dbReference>
<dbReference type="InterPro" id="IPR013783">
    <property type="entry name" value="Ig-like_fold"/>
</dbReference>
<dbReference type="EMBL" id="JAHFZB010000009">
    <property type="protein sequence ID" value="KAK6485596.1"/>
    <property type="molecule type" value="Genomic_DNA"/>
</dbReference>